<dbReference type="Proteomes" id="UP000781932">
    <property type="component" value="Unassembled WGS sequence"/>
</dbReference>
<keyword evidence="5 8" id="KW-1133">Transmembrane helix</keyword>
<dbReference type="GeneID" id="62159135"/>
<evidence type="ECO:0000256" key="5">
    <source>
        <dbReference type="ARBA" id="ARBA00022989"/>
    </source>
</evidence>
<feature type="transmembrane region" description="Helical" evidence="8">
    <location>
        <begin position="443"/>
        <end position="464"/>
    </location>
</feature>
<feature type="region of interest" description="Disordered" evidence="7">
    <location>
        <begin position="36"/>
        <end position="59"/>
    </location>
</feature>
<feature type="region of interest" description="Disordered" evidence="7">
    <location>
        <begin position="192"/>
        <end position="221"/>
    </location>
</feature>
<dbReference type="RefSeq" id="XP_038748570.1">
    <property type="nucleotide sequence ID" value="XM_038886061.1"/>
</dbReference>
<dbReference type="AlphaFoldDB" id="A0A9P6IAA4"/>
<dbReference type="SUPFAM" id="SSF144091">
    <property type="entry name" value="Rhomboid-like"/>
    <property type="match status" value="1"/>
</dbReference>
<evidence type="ECO:0000256" key="3">
    <source>
        <dbReference type="ARBA" id="ARBA00022692"/>
    </source>
</evidence>
<comment type="caution">
    <text evidence="10">The sequence shown here is derived from an EMBL/GenBank/DDBJ whole genome shotgun (WGS) entry which is preliminary data.</text>
</comment>
<dbReference type="InterPro" id="IPR035952">
    <property type="entry name" value="Rhomboid-like_sf"/>
</dbReference>
<feature type="transmembrane region" description="Helical" evidence="8">
    <location>
        <begin position="302"/>
        <end position="324"/>
    </location>
</feature>
<comment type="similarity">
    <text evidence="2">Belongs to the peptidase S54 family.</text>
</comment>
<dbReference type="GO" id="GO:0016020">
    <property type="term" value="C:membrane"/>
    <property type="evidence" value="ECO:0007669"/>
    <property type="project" value="UniProtKB-SubCell"/>
</dbReference>
<dbReference type="GO" id="GO:0006465">
    <property type="term" value="P:signal peptide processing"/>
    <property type="evidence" value="ECO:0007669"/>
    <property type="project" value="TreeGrafter"/>
</dbReference>
<evidence type="ECO:0000256" key="7">
    <source>
        <dbReference type="SAM" id="MobiDB-lite"/>
    </source>
</evidence>
<keyword evidence="4" id="KW-0378">Hydrolase</keyword>
<protein>
    <recommendedName>
        <fullName evidence="9">Peptidase S54 rhomboid domain-containing protein</fullName>
    </recommendedName>
</protein>
<reference evidence="10" key="1">
    <citation type="submission" date="2020-03" db="EMBL/GenBank/DDBJ databases">
        <authorList>
            <person name="He L."/>
        </authorList>
    </citation>
    <scope>NUCLEOTIDE SEQUENCE</scope>
    <source>
        <strain evidence="10">CkLH20</strain>
    </source>
</reference>
<dbReference type="GO" id="GO:0004252">
    <property type="term" value="F:serine-type endopeptidase activity"/>
    <property type="evidence" value="ECO:0007669"/>
    <property type="project" value="InterPro"/>
</dbReference>
<evidence type="ECO:0000256" key="4">
    <source>
        <dbReference type="ARBA" id="ARBA00022801"/>
    </source>
</evidence>
<keyword evidence="6 8" id="KW-0472">Membrane</keyword>
<dbReference type="OrthoDB" id="10260614at2759"/>
<feature type="transmembrane region" description="Helical" evidence="8">
    <location>
        <begin position="485"/>
        <end position="504"/>
    </location>
</feature>
<evidence type="ECO:0000259" key="9">
    <source>
        <dbReference type="Pfam" id="PF01694"/>
    </source>
</evidence>
<dbReference type="InterPro" id="IPR022764">
    <property type="entry name" value="Peptidase_S54_rhomboid_dom"/>
</dbReference>
<evidence type="ECO:0000256" key="6">
    <source>
        <dbReference type="ARBA" id="ARBA00023136"/>
    </source>
</evidence>
<feature type="transmembrane region" description="Helical" evidence="8">
    <location>
        <begin position="416"/>
        <end position="437"/>
    </location>
</feature>
<feature type="compositionally biased region" description="Basic and acidic residues" evidence="7">
    <location>
        <begin position="210"/>
        <end position="221"/>
    </location>
</feature>
<dbReference type="InterPro" id="IPR050925">
    <property type="entry name" value="Rhomboid_protease_S54"/>
</dbReference>
<dbReference type="Pfam" id="PF01694">
    <property type="entry name" value="Rhomboid"/>
    <property type="match status" value="1"/>
</dbReference>
<keyword evidence="3 8" id="KW-0812">Transmembrane</keyword>
<evidence type="ECO:0000256" key="2">
    <source>
        <dbReference type="ARBA" id="ARBA00009045"/>
    </source>
</evidence>
<proteinExistence type="inferred from homology"/>
<dbReference type="PANTHER" id="PTHR43731:SF14">
    <property type="entry name" value="PRESENILIN-ASSOCIATED RHOMBOID-LIKE PROTEIN, MITOCHONDRIAL"/>
    <property type="match status" value="1"/>
</dbReference>
<evidence type="ECO:0000256" key="1">
    <source>
        <dbReference type="ARBA" id="ARBA00004141"/>
    </source>
</evidence>
<reference evidence="10" key="2">
    <citation type="submission" date="2020-11" db="EMBL/GenBank/DDBJ databases">
        <title>Whole genome sequencing of Colletotrichum sp.</title>
        <authorList>
            <person name="Li H."/>
        </authorList>
    </citation>
    <scope>NUCLEOTIDE SEQUENCE</scope>
    <source>
        <strain evidence="10">CkLH20</strain>
    </source>
</reference>
<accession>A0A9P6IAA4</accession>
<feature type="region of interest" description="Disordered" evidence="7">
    <location>
        <begin position="537"/>
        <end position="556"/>
    </location>
</feature>
<dbReference type="EMBL" id="JAATWM020000008">
    <property type="protein sequence ID" value="KAF9879109.1"/>
    <property type="molecule type" value="Genomic_DNA"/>
</dbReference>
<evidence type="ECO:0000256" key="8">
    <source>
        <dbReference type="SAM" id="Phobius"/>
    </source>
</evidence>
<feature type="compositionally biased region" description="Low complexity" evidence="7">
    <location>
        <begin position="41"/>
        <end position="58"/>
    </location>
</feature>
<sequence length="556" mass="59688">MNTSLALVPSRSLLQLGLRAACRRVTTSESLSGASPFRFISTSPRTTRPPSSWSSPLRHNLWPSPAARALQTRQASSSSSESVLREYEDLPIDYKDKEGLPFRKTDLDAAEARKIFGSSLRPQAANRLLRILHGRRVAGTLDDPVFTVNTASYSPQQRAAALEYLRETVPVDEVLNAGLRAEDELLQLEAEGVAVSGSEESSAATTTPEKPAKNAETEAEAKPDPVYGYSVMDAIRAKNIAKNKAEEERLAREAEQKGLAAPGTVAALPIKRPPMTARMQKWMAEGGSDLEAPPPLTTAERILPSAAVVALLVGALAALAMVYSPPREADRMFPEVSASTATVGALVLLNALVFLAWKAPPLWRLLNTHFTLVHGMPRAASMLTANFSHQGLWHLLPNMVGLWFVGTALHDEVGRAAFLAIYLSSGAAGLLGSLVFFTLRGVLTVSTMGASGGVFGVATAYFWLHRFDSFKVLGLPPDPMNGPQGLGFIALILGVHIFAIFRRGKQTIDLASHLCGMLAGMIGIELVTGRRGEVEKSREDLVKDAPAPSSADDVKA</sequence>
<dbReference type="Gene3D" id="1.20.1540.10">
    <property type="entry name" value="Rhomboid-like"/>
    <property type="match status" value="1"/>
</dbReference>
<evidence type="ECO:0000313" key="10">
    <source>
        <dbReference type="EMBL" id="KAF9879109.1"/>
    </source>
</evidence>
<feature type="domain" description="Peptidase S54 rhomboid" evidence="9">
    <location>
        <begin position="381"/>
        <end position="522"/>
    </location>
</feature>
<feature type="transmembrane region" description="Helical" evidence="8">
    <location>
        <begin position="336"/>
        <end position="357"/>
    </location>
</feature>
<organism evidence="10 11">
    <name type="scientific">Colletotrichum karsti</name>
    <dbReference type="NCBI Taxonomy" id="1095194"/>
    <lineage>
        <taxon>Eukaryota</taxon>
        <taxon>Fungi</taxon>
        <taxon>Dikarya</taxon>
        <taxon>Ascomycota</taxon>
        <taxon>Pezizomycotina</taxon>
        <taxon>Sordariomycetes</taxon>
        <taxon>Hypocreomycetidae</taxon>
        <taxon>Glomerellales</taxon>
        <taxon>Glomerellaceae</taxon>
        <taxon>Colletotrichum</taxon>
        <taxon>Colletotrichum boninense species complex</taxon>
    </lineage>
</organism>
<keyword evidence="11" id="KW-1185">Reference proteome</keyword>
<gene>
    <name evidence="10" type="ORF">CkaCkLH20_03342</name>
</gene>
<comment type="subcellular location">
    <subcellularLocation>
        <location evidence="1">Membrane</location>
        <topology evidence="1">Multi-pass membrane protein</topology>
    </subcellularLocation>
</comment>
<feature type="compositionally biased region" description="Low complexity" evidence="7">
    <location>
        <begin position="192"/>
        <end position="204"/>
    </location>
</feature>
<name>A0A9P6IAA4_9PEZI</name>
<evidence type="ECO:0000313" key="11">
    <source>
        <dbReference type="Proteomes" id="UP000781932"/>
    </source>
</evidence>
<dbReference type="PANTHER" id="PTHR43731">
    <property type="entry name" value="RHOMBOID PROTEASE"/>
    <property type="match status" value="1"/>
</dbReference>